<feature type="domain" description="Tyrosine-protein phosphatase" evidence="1">
    <location>
        <begin position="107"/>
        <end position="248"/>
    </location>
</feature>
<dbReference type="SMART" id="SM00195">
    <property type="entry name" value="DSPc"/>
    <property type="match status" value="1"/>
</dbReference>
<dbReference type="PROSITE" id="PS50054">
    <property type="entry name" value="TYR_PHOSPHATASE_DUAL"/>
    <property type="match status" value="1"/>
</dbReference>
<evidence type="ECO:0000259" key="2">
    <source>
        <dbReference type="PROSITE" id="PS50056"/>
    </source>
</evidence>
<accession>A0ABN9MH09</accession>
<dbReference type="PANTHER" id="PTHR46377:SF1">
    <property type="entry name" value="DUAL SPECIFICITY PROTEIN PHOSPHATASE 19"/>
    <property type="match status" value="1"/>
</dbReference>
<evidence type="ECO:0000313" key="3">
    <source>
        <dbReference type="EMBL" id="CAJ0964831.1"/>
    </source>
</evidence>
<proteinExistence type="predicted"/>
<dbReference type="Pfam" id="PF00782">
    <property type="entry name" value="DSPc"/>
    <property type="match status" value="1"/>
</dbReference>
<sequence>MAAVRHVPQRLLTLYCFDEGVHIDALLFIILFGSTLGLNTHVMHSLGDEIKGFSKNRLKKQCTRVTTLSGKRIIETWKGSLVQVVDDPDQQDGPACGYVQDLSLDLQIGLIKPWLLLGSQDVAQDHDTLKKYQVTHILNVAYGVENVFPDEFTYKKLSILDLPETDLSSHFPECFAFIEEARLQNGVVLVHCNAGVSRAPAIVIGYLMYTEKLNFARAFSVVKNARPAVCPNPGFMEQLHKYQDYSKKLTDTIHEKTD</sequence>
<keyword evidence="4" id="KW-1185">Reference proteome</keyword>
<feature type="domain" description="Tyrosine specific protein phosphatases" evidence="2">
    <location>
        <begin position="175"/>
        <end position="229"/>
    </location>
</feature>
<dbReference type="InterPro" id="IPR029021">
    <property type="entry name" value="Prot-tyrosine_phosphatase-like"/>
</dbReference>
<dbReference type="PANTHER" id="PTHR46377">
    <property type="entry name" value="DUAL SPECIFICITY PROTEIN PHOSPHATASE 19"/>
    <property type="match status" value="1"/>
</dbReference>
<evidence type="ECO:0008006" key="5">
    <source>
        <dbReference type="Google" id="ProtNLM"/>
    </source>
</evidence>
<gene>
    <name evidence="3" type="ORF">RIMI_LOCUS19647531</name>
</gene>
<evidence type="ECO:0000259" key="1">
    <source>
        <dbReference type="PROSITE" id="PS50054"/>
    </source>
</evidence>
<name>A0ABN9MH09_9NEOB</name>
<dbReference type="InterPro" id="IPR000387">
    <property type="entry name" value="Tyr_Pase_dom"/>
</dbReference>
<dbReference type="SUPFAM" id="SSF52799">
    <property type="entry name" value="(Phosphotyrosine protein) phosphatases II"/>
    <property type="match status" value="1"/>
</dbReference>
<dbReference type="EMBL" id="CAUEEQ010063373">
    <property type="protein sequence ID" value="CAJ0964831.1"/>
    <property type="molecule type" value="Genomic_DNA"/>
</dbReference>
<reference evidence="3" key="1">
    <citation type="submission" date="2023-07" db="EMBL/GenBank/DDBJ databases">
        <authorList>
            <person name="Stuckert A."/>
        </authorList>
    </citation>
    <scope>NUCLEOTIDE SEQUENCE</scope>
</reference>
<dbReference type="Proteomes" id="UP001176940">
    <property type="component" value="Unassembled WGS sequence"/>
</dbReference>
<protein>
    <recommendedName>
        <fullName evidence="5">Dual specificity protein phosphatase 19</fullName>
    </recommendedName>
</protein>
<evidence type="ECO:0000313" key="4">
    <source>
        <dbReference type="Proteomes" id="UP001176940"/>
    </source>
</evidence>
<comment type="caution">
    <text evidence="3">The sequence shown here is derived from an EMBL/GenBank/DDBJ whole genome shotgun (WGS) entry which is preliminary data.</text>
</comment>
<dbReference type="PROSITE" id="PS50056">
    <property type="entry name" value="TYR_PHOSPHATASE_2"/>
    <property type="match status" value="1"/>
</dbReference>
<dbReference type="InterPro" id="IPR020422">
    <property type="entry name" value="TYR_PHOSPHATASE_DUAL_dom"/>
</dbReference>
<dbReference type="InterPro" id="IPR000340">
    <property type="entry name" value="Dual-sp_phosphatase_cat-dom"/>
</dbReference>
<dbReference type="Gene3D" id="3.90.190.10">
    <property type="entry name" value="Protein tyrosine phosphatase superfamily"/>
    <property type="match status" value="1"/>
</dbReference>
<dbReference type="CDD" id="cd14523">
    <property type="entry name" value="DSP_DUSP19"/>
    <property type="match status" value="1"/>
</dbReference>
<organism evidence="3 4">
    <name type="scientific">Ranitomeya imitator</name>
    <name type="common">mimic poison frog</name>
    <dbReference type="NCBI Taxonomy" id="111125"/>
    <lineage>
        <taxon>Eukaryota</taxon>
        <taxon>Metazoa</taxon>
        <taxon>Chordata</taxon>
        <taxon>Craniata</taxon>
        <taxon>Vertebrata</taxon>
        <taxon>Euteleostomi</taxon>
        <taxon>Amphibia</taxon>
        <taxon>Batrachia</taxon>
        <taxon>Anura</taxon>
        <taxon>Neobatrachia</taxon>
        <taxon>Hyloidea</taxon>
        <taxon>Dendrobatidae</taxon>
        <taxon>Dendrobatinae</taxon>
        <taxon>Ranitomeya</taxon>
    </lineage>
</organism>